<evidence type="ECO:0000313" key="4">
    <source>
        <dbReference type="EMBL" id="KAJ7018882.1"/>
    </source>
</evidence>
<organism evidence="4 5">
    <name type="scientific">Mycena alexandri</name>
    <dbReference type="NCBI Taxonomy" id="1745969"/>
    <lineage>
        <taxon>Eukaryota</taxon>
        <taxon>Fungi</taxon>
        <taxon>Dikarya</taxon>
        <taxon>Basidiomycota</taxon>
        <taxon>Agaricomycotina</taxon>
        <taxon>Agaricomycetes</taxon>
        <taxon>Agaricomycetidae</taxon>
        <taxon>Agaricales</taxon>
        <taxon>Marasmiineae</taxon>
        <taxon>Mycenaceae</taxon>
        <taxon>Mycena</taxon>
    </lineage>
</organism>
<protein>
    <recommendedName>
        <fullName evidence="3">C3H1-type domain-containing protein</fullName>
    </recommendedName>
</protein>
<reference evidence="4" key="1">
    <citation type="submission" date="2023-03" db="EMBL/GenBank/DDBJ databases">
        <title>Massive genome expansion in bonnet fungi (Mycena s.s.) driven by repeated elements and novel gene families across ecological guilds.</title>
        <authorList>
            <consortium name="Lawrence Berkeley National Laboratory"/>
            <person name="Harder C.B."/>
            <person name="Miyauchi S."/>
            <person name="Viragh M."/>
            <person name="Kuo A."/>
            <person name="Thoen E."/>
            <person name="Andreopoulos B."/>
            <person name="Lu D."/>
            <person name="Skrede I."/>
            <person name="Drula E."/>
            <person name="Henrissat B."/>
            <person name="Morin E."/>
            <person name="Kohler A."/>
            <person name="Barry K."/>
            <person name="LaButti K."/>
            <person name="Morin E."/>
            <person name="Salamov A."/>
            <person name="Lipzen A."/>
            <person name="Mereny Z."/>
            <person name="Hegedus B."/>
            <person name="Baldrian P."/>
            <person name="Stursova M."/>
            <person name="Weitz H."/>
            <person name="Taylor A."/>
            <person name="Grigoriev I.V."/>
            <person name="Nagy L.G."/>
            <person name="Martin F."/>
            <person name="Kauserud H."/>
        </authorList>
    </citation>
    <scope>NUCLEOTIDE SEQUENCE</scope>
    <source>
        <strain evidence="4">CBHHK200</strain>
    </source>
</reference>
<feature type="compositionally biased region" description="Basic residues" evidence="2">
    <location>
        <begin position="15"/>
        <end position="27"/>
    </location>
</feature>
<evidence type="ECO:0000313" key="5">
    <source>
        <dbReference type="Proteomes" id="UP001218188"/>
    </source>
</evidence>
<dbReference type="PROSITE" id="PS50103">
    <property type="entry name" value="ZF_C3H1"/>
    <property type="match status" value="1"/>
</dbReference>
<dbReference type="EMBL" id="JARJCM010000318">
    <property type="protein sequence ID" value="KAJ7018882.1"/>
    <property type="molecule type" value="Genomic_DNA"/>
</dbReference>
<name>A0AAD6S4M6_9AGAR</name>
<dbReference type="AlphaFoldDB" id="A0AAD6S4M6"/>
<feature type="zinc finger region" description="C3H1-type" evidence="1">
    <location>
        <begin position="170"/>
        <end position="202"/>
    </location>
</feature>
<evidence type="ECO:0000256" key="1">
    <source>
        <dbReference type="PROSITE-ProRule" id="PRU00723"/>
    </source>
</evidence>
<feature type="domain" description="C3H1-type" evidence="3">
    <location>
        <begin position="170"/>
        <end position="202"/>
    </location>
</feature>
<feature type="region of interest" description="Disordered" evidence="2">
    <location>
        <begin position="1"/>
        <end position="30"/>
    </location>
</feature>
<dbReference type="InterPro" id="IPR000571">
    <property type="entry name" value="Znf_CCCH"/>
</dbReference>
<keyword evidence="1" id="KW-0862">Zinc</keyword>
<comment type="caution">
    <text evidence="4">The sequence shown here is derived from an EMBL/GenBank/DDBJ whole genome shotgun (WGS) entry which is preliminary data.</text>
</comment>
<accession>A0AAD6S4M6</accession>
<sequence length="241" mass="27092">VPPIEAVPEGSKSASTKKNKKRKKTKGIRPALDFTESESLPYTSPELHHHISPSRNFHFHIPSWLAENDGDLAVKVSNFPIIRVATSARVAGLPTETAGPSFIPTGESEFSERQQSIFPWAVRNVVLKPNSGLPRELHELRCSLRPRLDESEKLLRHYDASTGLRRGRHSPFRICPNLRYISRRRGSQCPRRDRCSHAHGVSVGQVVPLGSNPYRRFQTQTVPSRGIPAGNRPWSVWVCQS</sequence>
<gene>
    <name evidence="4" type="ORF">C8F04DRAFT_1404643</name>
</gene>
<keyword evidence="1" id="KW-0863">Zinc-finger</keyword>
<evidence type="ECO:0000256" key="2">
    <source>
        <dbReference type="SAM" id="MobiDB-lite"/>
    </source>
</evidence>
<feature type="non-terminal residue" evidence="4">
    <location>
        <position position="1"/>
    </location>
</feature>
<keyword evidence="1" id="KW-0479">Metal-binding</keyword>
<dbReference type="GO" id="GO:0008270">
    <property type="term" value="F:zinc ion binding"/>
    <property type="evidence" value="ECO:0007669"/>
    <property type="project" value="UniProtKB-KW"/>
</dbReference>
<evidence type="ECO:0000259" key="3">
    <source>
        <dbReference type="PROSITE" id="PS50103"/>
    </source>
</evidence>
<keyword evidence="5" id="KW-1185">Reference proteome</keyword>
<dbReference type="Proteomes" id="UP001218188">
    <property type="component" value="Unassembled WGS sequence"/>
</dbReference>
<proteinExistence type="predicted"/>